<dbReference type="PANTHER" id="PTHR14407">
    <property type="entry name" value="HERMANSKY-PUDLAK SYNDROME 4 PROTEIN LIGHT-EAR PROTEIN-RELATED"/>
    <property type="match status" value="1"/>
</dbReference>
<evidence type="ECO:0000313" key="4">
    <source>
        <dbReference type="Proteomes" id="UP001381693"/>
    </source>
</evidence>
<comment type="caution">
    <text evidence="3">The sequence shown here is derived from an EMBL/GenBank/DDBJ whole genome shotgun (WGS) entry which is preliminary data.</text>
</comment>
<evidence type="ECO:0000313" key="3">
    <source>
        <dbReference type="EMBL" id="KAK7080411.1"/>
    </source>
</evidence>
<dbReference type="EMBL" id="JAXCGZ010005945">
    <property type="protein sequence ID" value="KAK7080411.1"/>
    <property type="molecule type" value="Genomic_DNA"/>
</dbReference>
<dbReference type="Proteomes" id="UP001381693">
    <property type="component" value="Unassembled WGS sequence"/>
</dbReference>
<dbReference type="InterPro" id="IPR026091">
    <property type="entry name" value="HPS4"/>
</dbReference>
<accession>A0AAN8XCM2</accession>
<dbReference type="GO" id="GO:0031267">
    <property type="term" value="F:small GTPase binding"/>
    <property type="evidence" value="ECO:0007669"/>
    <property type="project" value="TreeGrafter"/>
</dbReference>
<dbReference type="Pfam" id="PF19031">
    <property type="entry name" value="Intu_longin_1"/>
    <property type="match status" value="1"/>
</dbReference>
<dbReference type="GO" id="GO:0005765">
    <property type="term" value="C:lysosomal membrane"/>
    <property type="evidence" value="ECO:0007669"/>
    <property type="project" value="TreeGrafter"/>
</dbReference>
<dbReference type="PANTHER" id="PTHR14407:SF9">
    <property type="entry name" value="BLOC-3 COMPLEX MEMBER HPS4"/>
    <property type="match status" value="1"/>
</dbReference>
<feature type="region of interest" description="Disordered" evidence="1">
    <location>
        <begin position="202"/>
        <end position="238"/>
    </location>
</feature>
<dbReference type="InterPro" id="IPR043987">
    <property type="entry name" value="CCZ1/INTU/HSP4_longin_1"/>
</dbReference>
<dbReference type="GO" id="GO:0031410">
    <property type="term" value="C:cytoplasmic vesicle"/>
    <property type="evidence" value="ECO:0007669"/>
    <property type="project" value="TreeGrafter"/>
</dbReference>
<dbReference type="GO" id="GO:0005085">
    <property type="term" value="F:guanyl-nucleotide exchange factor activity"/>
    <property type="evidence" value="ECO:0007669"/>
    <property type="project" value="TreeGrafter"/>
</dbReference>
<sequence>MASFGPCLLSVQPTLLLCRNVYARRMALALIVPHMNWLNGATGEKATWCYGRTGRCVPAVVVYDSGACTREEDDPAHAVLYFRPRHTPTTARTSLAGQLAGVVHFCRHAFATPSIVRTRHAHVALKDYGRFVLMVCGRGSEWARSRLNEVTRLLDAATGGLPHLWVTCGRDQRSFATRLTEVLDALLPQALPDADFCDEVGHLSPSSTSVSTPSPATEAAELESDEGPESKQVDEGKEEESLTLLHQIFSAVPSVHLPKSGGGVFLRAQQVVEACQQQPGVLAGSTMHKDRVLSSQMNNDISSILSSLPLHDQGGVLENYEVDYRLPNGVYLHKLHIPKETHSALCADVPKSMRRRGDRGLHGEVASMDLSSLRSVLHSKQSLHSYPSSLPVAMEAEEERCPSSSESQKHLPNLPRGPSLLARINGCSDLDPRPSQSLPGSPRKIRVAATLPDVGSNSPDLRYKVLTGRKPRTAASTHSTPRRLPGGRNGIPRNHDSLINGVNSATKRGSALGVPGISRYSNDKKNAPNNKLLNSVGDNLKNGSISSKIGYDSEKSESGFEDGVQSDSELNLKNTKNKLNLQFAPDKINRPSHEFDIDRLSNDEPKIMREINGNLSKDSDCSGKESPTDNHNMKTQVLDYKDESDTSRSEESEISVLDLSTYLETKENGDRQLAEAVRGLMELTTRMDEEDGYRSDGMSTDNQLTESGQHEAIASAEGWEVITVYTQKHYDCVLHLLMSPRAASDPQIIYTLWRVGLSGLQDVQAAVERAMEVSEVGDCGDAFLQWSYRVLSAVTPSALDRELITEAHQDFTSHKDLMEVTLRSGEAVLWSHRHSNTETFYQVNTTPRPGLPIPSDIMAKVPHRARRRLERDHNITLL</sequence>
<feature type="region of interest" description="Disordered" evidence="1">
    <location>
        <begin position="469"/>
        <end position="495"/>
    </location>
</feature>
<keyword evidence="4" id="KW-1185">Reference proteome</keyword>
<feature type="compositionally biased region" description="Basic and acidic residues" evidence="1">
    <location>
        <begin position="639"/>
        <end position="651"/>
    </location>
</feature>
<dbReference type="GO" id="GO:0016192">
    <property type="term" value="P:vesicle-mediated transport"/>
    <property type="evidence" value="ECO:0007669"/>
    <property type="project" value="InterPro"/>
</dbReference>
<evidence type="ECO:0000259" key="2">
    <source>
        <dbReference type="Pfam" id="PF19031"/>
    </source>
</evidence>
<proteinExistence type="predicted"/>
<gene>
    <name evidence="3" type="ORF">SK128_023687</name>
</gene>
<name>A0AAN8XCM2_HALRR</name>
<reference evidence="3 4" key="1">
    <citation type="submission" date="2023-11" db="EMBL/GenBank/DDBJ databases">
        <title>Halocaridina rubra genome assembly.</title>
        <authorList>
            <person name="Smith C."/>
        </authorList>
    </citation>
    <scope>NUCLEOTIDE SEQUENCE [LARGE SCALE GENOMIC DNA]</scope>
    <source>
        <strain evidence="3">EP-1</strain>
        <tissue evidence="3">Whole</tissue>
    </source>
</reference>
<evidence type="ECO:0000256" key="1">
    <source>
        <dbReference type="SAM" id="MobiDB-lite"/>
    </source>
</evidence>
<dbReference type="GO" id="GO:0006605">
    <property type="term" value="P:protein targeting"/>
    <property type="evidence" value="ECO:0007669"/>
    <property type="project" value="TreeGrafter"/>
</dbReference>
<feature type="region of interest" description="Disordered" evidence="1">
    <location>
        <begin position="612"/>
        <end position="653"/>
    </location>
</feature>
<dbReference type="AlphaFoldDB" id="A0AAN8XCM2"/>
<organism evidence="3 4">
    <name type="scientific">Halocaridina rubra</name>
    <name type="common">Hawaiian red shrimp</name>
    <dbReference type="NCBI Taxonomy" id="373956"/>
    <lineage>
        <taxon>Eukaryota</taxon>
        <taxon>Metazoa</taxon>
        <taxon>Ecdysozoa</taxon>
        <taxon>Arthropoda</taxon>
        <taxon>Crustacea</taxon>
        <taxon>Multicrustacea</taxon>
        <taxon>Malacostraca</taxon>
        <taxon>Eumalacostraca</taxon>
        <taxon>Eucarida</taxon>
        <taxon>Decapoda</taxon>
        <taxon>Pleocyemata</taxon>
        <taxon>Caridea</taxon>
        <taxon>Atyoidea</taxon>
        <taxon>Atyidae</taxon>
        <taxon>Halocaridina</taxon>
    </lineage>
</organism>
<feature type="region of interest" description="Disordered" evidence="1">
    <location>
        <begin position="542"/>
        <end position="566"/>
    </location>
</feature>
<feature type="domain" description="CCZ1/INTU/HSP4 first Longin" evidence="2">
    <location>
        <begin position="58"/>
        <end position="140"/>
    </location>
</feature>
<dbReference type="GO" id="GO:0031085">
    <property type="term" value="C:BLOC-3 complex"/>
    <property type="evidence" value="ECO:0007669"/>
    <property type="project" value="TreeGrafter"/>
</dbReference>
<feature type="region of interest" description="Disordered" evidence="1">
    <location>
        <begin position="394"/>
        <end position="442"/>
    </location>
</feature>
<feature type="compositionally biased region" description="Low complexity" evidence="1">
    <location>
        <begin position="204"/>
        <end position="219"/>
    </location>
</feature>
<protein>
    <recommendedName>
        <fullName evidence="2">CCZ1/INTU/HSP4 first Longin domain-containing protein</fullName>
    </recommendedName>
</protein>
<feature type="compositionally biased region" description="Basic and acidic residues" evidence="1">
    <location>
        <begin position="617"/>
        <end position="632"/>
    </location>
</feature>